<dbReference type="SUPFAM" id="SSF47413">
    <property type="entry name" value="lambda repressor-like DNA-binding domains"/>
    <property type="match status" value="1"/>
</dbReference>
<dbReference type="PANTHER" id="PTHR46797">
    <property type="entry name" value="HTH-TYPE TRANSCRIPTIONAL REGULATOR"/>
    <property type="match status" value="1"/>
</dbReference>
<keyword evidence="2" id="KW-0238">DNA-binding</keyword>
<dbReference type="Pfam" id="PF01381">
    <property type="entry name" value="HTH_3"/>
    <property type="match status" value="1"/>
</dbReference>
<dbReference type="EMBL" id="CP060139">
    <property type="protein sequence ID" value="QNR23437.1"/>
    <property type="molecule type" value="Genomic_DNA"/>
</dbReference>
<evidence type="ECO:0000313" key="5">
    <source>
        <dbReference type="Proteomes" id="UP000516305"/>
    </source>
</evidence>
<dbReference type="GO" id="GO:0003677">
    <property type="term" value="F:DNA binding"/>
    <property type="evidence" value="ECO:0007669"/>
    <property type="project" value="UniProtKB-KW"/>
</dbReference>
<dbReference type="Pfam" id="PF06114">
    <property type="entry name" value="Peptidase_M78"/>
    <property type="match status" value="1"/>
</dbReference>
<gene>
    <name evidence="4" type="ORF">H4K34_13770</name>
</gene>
<dbReference type="GO" id="GO:0005829">
    <property type="term" value="C:cytosol"/>
    <property type="evidence" value="ECO:0007669"/>
    <property type="project" value="TreeGrafter"/>
</dbReference>
<accession>A0A7H0VCI9</accession>
<evidence type="ECO:0000259" key="3">
    <source>
        <dbReference type="PROSITE" id="PS50943"/>
    </source>
</evidence>
<reference evidence="4 5" key="1">
    <citation type="submission" date="2020-08" db="EMBL/GenBank/DDBJ databases">
        <title>Croceimicrobium hydrocarbonivorans gen. nov., sp. nov., a novel marine bacterium isolated from a bacterial consortium that degrades polyethylene terephthalate.</title>
        <authorList>
            <person name="Liu R."/>
        </authorList>
    </citation>
    <scope>NUCLEOTIDE SEQUENCE [LARGE SCALE GENOMIC DNA]</scope>
    <source>
        <strain evidence="4 5">A20-9</strain>
    </source>
</reference>
<proteinExistence type="inferred from homology"/>
<dbReference type="AlphaFoldDB" id="A0A7H0VCI9"/>
<name>A0A7H0VCI9_9FLAO</name>
<keyword evidence="5" id="KW-1185">Reference proteome</keyword>
<dbReference type="SMART" id="SM00530">
    <property type="entry name" value="HTH_XRE"/>
    <property type="match status" value="1"/>
</dbReference>
<feature type="domain" description="HTH cro/C1-type" evidence="3">
    <location>
        <begin position="16"/>
        <end position="70"/>
    </location>
</feature>
<comment type="similarity">
    <text evidence="1">Belongs to the short-chain fatty acyl-CoA assimilation regulator (ScfR) family.</text>
</comment>
<protein>
    <submittedName>
        <fullName evidence="4">Helix-turn-helix domain-containing protein</fullName>
    </submittedName>
</protein>
<organism evidence="4 5">
    <name type="scientific">Croceimicrobium hydrocarbonivorans</name>
    <dbReference type="NCBI Taxonomy" id="2761580"/>
    <lineage>
        <taxon>Bacteria</taxon>
        <taxon>Pseudomonadati</taxon>
        <taxon>Bacteroidota</taxon>
        <taxon>Flavobacteriia</taxon>
        <taxon>Flavobacteriales</taxon>
        <taxon>Owenweeksiaceae</taxon>
        <taxon>Croceimicrobium</taxon>
    </lineage>
</organism>
<dbReference type="InterPro" id="IPR001387">
    <property type="entry name" value="Cro/C1-type_HTH"/>
</dbReference>
<dbReference type="InterPro" id="IPR010982">
    <property type="entry name" value="Lambda_DNA-bd_dom_sf"/>
</dbReference>
<dbReference type="PANTHER" id="PTHR46797:SF1">
    <property type="entry name" value="METHYLPHOSPHONATE SYNTHASE"/>
    <property type="match status" value="1"/>
</dbReference>
<dbReference type="InterPro" id="IPR010359">
    <property type="entry name" value="IrrE_HExxH"/>
</dbReference>
<dbReference type="GO" id="GO:0003700">
    <property type="term" value="F:DNA-binding transcription factor activity"/>
    <property type="evidence" value="ECO:0007669"/>
    <property type="project" value="TreeGrafter"/>
</dbReference>
<evidence type="ECO:0000256" key="2">
    <source>
        <dbReference type="ARBA" id="ARBA00023125"/>
    </source>
</evidence>
<dbReference type="PROSITE" id="PS50943">
    <property type="entry name" value="HTH_CROC1"/>
    <property type="match status" value="1"/>
</dbReference>
<dbReference type="Gene3D" id="1.10.260.40">
    <property type="entry name" value="lambda repressor-like DNA-binding domains"/>
    <property type="match status" value="1"/>
</dbReference>
<dbReference type="KEGG" id="chyd:H4K34_13770"/>
<dbReference type="RefSeq" id="WP_210757968.1">
    <property type="nucleotide sequence ID" value="NZ_CP060139.1"/>
</dbReference>
<dbReference type="Proteomes" id="UP000516305">
    <property type="component" value="Chromosome"/>
</dbReference>
<evidence type="ECO:0000256" key="1">
    <source>
        <dbReference type="ARBA" id="ARBA00007227"/>
    </source>
</evidence>
<sequence>MVLQEEQLRIIFGLKLKQIRTERGLSLFGLSKKTQLSKSYLNEIEKGKKYPKPDKILALAKALEVEYDEMVSMKLSGSMAPLSDIILSGILKEIPLELFGIEESNLIDIIAGAPDKVSAFISTLFEMTRHYQVSRENFYLAALRSYQESHQNYFPELEQAVRDFARLYQLDLQQKLSSAELAEILKEEFGYQLDEERLAKEDLPGTLRSLFIPKSKTLLLSPGIPEAQKVFILAKELGYCHLQIEDRPLSFSWIKFDRFEEVLHNFQASYFAGALVLPEDRICTALKSFFKEKQWDSARFHQLMSDFTDSAETFLQRLTNILPTHFGLNQLFFLRLQQDSQSAPVLSKELHLSRKHQPQALTGTINYCRRWLSTDILLNPKDYYRSGALALGCQVSAYQDTGEEYLMLGARENDPVSPNAQRSVVIGLELNANFKKQVQFHKDPKISTQIVGTSCESCSVQNCAQRVCPPSRLIKEEQEKILQEKLKQILEED</sequence>
<dbReference type="CDD" id="cd00093">
    <property type="entry name" value="HTH_XRE"/>
    <property type="match status" value="1"/>
</dbReference>
<dbReference type="InterPro" id="IPR050807">
    <property type="entry name" value="TransReg_Diox_bact_type"/>
</dbReference>
<evidence type="ECO:0000313" key="4">
    <source>
        <dbReference type="EMBL" id="QNR23437.1"/>
    </source>
</evidence>